<dbReference type="GeneID" id="106166839"/>
<evidence type="ECO:0000313" key="4">
    <source>
        <dbReference type="Proteomes" id="UP000085678"/>
    </source>
</evidence>
<evidence type="ECO:0000256" key="1">
    <source>
        <dbReference type="ARBA" id="ARBA00022737"/>
    </source>
</evidence>
<dbReference type="STRING" id="7574.A0A2R2MKC8"/>
<dbReference type="SUPFAM" id="SSF48403">
    <property type="entry name" value="Ankyrin repeat"/>
    <property type="match status" value="1"/>
</dbReference>
<dbReference type="PROSITE" id="PS50088">
    <property type="entry name" value="ANK_REPEAT"/>
    <property type="match status" value="2"/>
</dbReference>
<gene>
    <name evidence="5" type="primary">LOC106166839</name>
</gene>
<evidence type="ECO:0000256" key="3">
    <source>
        <dbReference type="PROSITE-ProRule" id="PRU00023"/>
    </source>
</evidence>
<proteinExistence type="predicted"/>
<dbReference type="Pfam" id="PF12796">
    <property type="entry name" value="Ank_2"/>
    <property type="match status" value="1"/>
</dbReference>
<sequence>MADRRLLRAARDENIQSLQELLTAGECDINVQSKNGWTSLHWAAWCGHTQCVQLLLQHGADTNIQDDNGCTPLKWAAWCGHTQCVQLLLQHGADTIIQTEEGRTPLHCAVMFGRTQHGADTSIQSEWRKTPRFVAEDEKQAALVELLRRFEIPDIQVYM</sequence>
<evidence type="ECO:0000256" key="2">
    <source>
        <dbReference type="ARBA" id="ARBA00023043"/>
    </source>
</evidence>
<dbReference type="InterPro" id="IPR002110">
    <property type="entry name" value="Ankyrin_rpt"/>
</dbReference>
<organism evidence="4 5">
    <name type="scientific">Lingula anatina</name>
    <name type="common">Brachiopod</name>
    <name type="synonym">Lingula unguis</name>
    <dbReference type="NCBI Taxonomy" id="7574"/>
    <lineage>
        <taxon>Eukaryota</taxon>
        <taxon>Metazoa</taxon>
        <taxon>Spiralia</taxon>
        <taxon>Lophotrochozoa</taxon>
        <taxon>Brachiopoda</taxon>
        <taxon>Linguliformea</taxon>
        <taxon>Lingulata</taxon>
        <taxon>Lingulida</taxon>
        <taxon>Linguloidea</taxon>
        <taxon>Lingulidae</taxon>
        <taxon>Lingula</taxon>
    </lineage>
</organism>
<protein>
    <submittedName>
        <fullName evidence="5">Ankyrin repeat domain-containing protein 29-like</fullName>
    </submittedName>
</protein>
<feature type="repeat" description="ANK" evidence="3">
    <location>
        <begin position="35"/>
        <end position="67"/>
    </location>
</feature>
<dbReference type="PROSITE" id="PS50297">
    <property type="entry name" value="ANK_REP_REGION"/>
    <property type="match status" value="2"/>
</dbReference>
<dbReference type="OrthoDB" id="194358at2759"/>
<accession>A0A2R2MKC8</accession>
<dbReference type="SMART" id="SM00248">
    <property type="entry name" value="ANK"/>
    <property type="match status" value="4"/>
</dbReference>
<dbReference type="RefSeq" id="XP_023930671.1">
    <property type="nucleotide sequence ID" value="XM_024074903.1"/>
</dbReference>
<dbReference type="PANTHER" id="PTHR24201:SF15">
    <property type="entry name" value="ANKYRIN REPEAT DOMAIN-CONTAINING PROTEIN 66"/>
    <property type="match status" value="1"/>
</dbReference>
<dbReference type="InParanoid" id="A0A2R2MKC8"/>
<keyword evidence="1" id="KW-0677">Repeat</keyword>
<keyword evidence="2 3" id="KW-0040">ANK repeat</keyword>
<dbReference type="InterPro" id="IPR050776">
    <property type="entry name" value="Ank_Repeat/CDKN_Inhibitor"/>
</dbReference>
<dbReference type="Gene3D" id="1.25.40.20">
    <property type="entry name" value="Ankyrin repeat-containing domain"/>
    <property type="match status" value="1"/>
</dbReference>
<reference evidence="5" key="1">
    <citation type="submission" date="2025-08" db="UniProtKB">
        <authorList>
            <consortium name="RefSeq"/>
        </authorList>
    </citation>
    <scope>IDENTIFICATION</scope>
    <source>
        <tissue evidence="5">Gonads</tissue>
    </source>
</reference>
<evidence type="ECO:0000313" key="5">
    <source>
        <dbReference type="RefSeq" id="XP_023930671.1"/>
    </source>
</evidence>
<dbReference type="InterPro" id="IPR036770">
    <property type="entry name" value="Ankyrin_rpt-contain_sf"/>
</dbReference>
<dbReference type="PRINTS" id="PR01415">
    <property type="entry name" value="ANKYRIN"/>
</dbReference>
<keyword evidence="4" id="KW-1185">Reference proteome</keyword>
<dbReference type="AlphaFoldDB" id="A0A2R2MKC8"/>
<dbReference type="Proteomes" id="UP000085678">
    <property type="component" value="Unplaced"/>
</dbReference>
<name>A0A2R2MKC8_LINAN</name>
<dbReference type="KEGG" id="lak:106166839"/>
<dbReference type="PANTHER" id="PTHR24201">
    <property type="entry name" value="ANK_REP_REGION DOMAIN-CONTAINING PROTEIN"/>
    <property type="match status" value="1"/>
</dbReference>
<feature type="repeat" description="ANK" evidence="3">
    <location>
        <begin position="68"/>
        <end position="100"/>
    </location>
</feature>